<reference evidence="1 2" key="1">
    <citation type="submission" date="2024-06" db="EMBL/GenBank/DDBJ databases">
        <title>The Natural Products Discovery Center: Release of the First 8490 Sequenced Strains for Exploring Actinobacteria Biosynthetic Diversity.</title>
        <authorList>
            <person name="Kalkreuter E."/>
            <person name="Kautsar S.A."/>
            <person name="Yang D."/>
            <person name="Bader C.D."/>
            <person name="Teijaro C.N."/>
            <person name="Fluegel L."/>
            <person name="Davis C.M."/>
            <person name="Simpson J.R."/>
            <person name="Lauterbach L."/>
            <person name="Steele A.D."/>
            <person name="Gui C."/>
            <person name="Meng S."/>
            <person name="Li G."/>
            <person name="Viehrig K."/>
            <person name="Ye F."/>
            <person name="Su P."/>
            <person name="Kiefer A.F."/>
            <person name="Nichols A."/>
            <person name="Cepeda A.J."/>
            <person name="Yan W."/>
            <person name="Fan B."/>
            <person name="Jiang Y."/>
            <person name="Adhikari A."/>
            <person name="Zheng C.-J."/>
            <person name="Schuster L."/>
            <person name="Cowan T.M."/>
            <person name="Smanski M.J."/>
            <person name="Chevrette M.G."/>
            <person name="De Carvalho L.P.S."/>
            <person name="Shen B."/>
        </authorList>
    </citation>
    <scope>NUCLEOTIDE SEQUENCE [LARGE SCALE GENOMIC DNA]</scope>
    <source>
        <strain evidence="1 2">NPDC019583</strain>
    </source>
</reference>
<organism evidence="1 2">
    <name type="scientific">Streptomyces olindensis</name>
    <dbReference type="NCBI Taxonomy" id="358823"/>
    <lineage>
        <taxon>Bacteria</taxon>
        <taxon>Bacillati</taxon>
        <taxon>Actinomycetota</taxon>
        <taxon>Actinomycetes</taxon>
        <taxon>Kitasatosporales</taxon>
        <taxon>Streptomycetaceae</taxon>
        <taxon>Streptomyces</taxon>
    </lineage>
</organism>
<dbReference type="Proteomes" id="UP001550603">
    <property type="component" value="Unassembled WGS sequence"/>
</dbReference>
<protein>
    <submittedName>
        <fullName evidence="1">DNA-binding protein</fullName>
    </submittedName>
</protein>
<name>A0ABV2XLM4_9ACTN</name>
<proteinExistence type="predicted"/>
<evidence type="ECO:0000313" key="1">
    <source>
        <dbReference type="EMBL" id="MEU2264901.1"/>
    </source>
</evidence>
<accession>A0ABV2XLM4</accession>
<dbReference type="Gene3D" id="1.25.40.10">
    <property type="entry name" value="Tetratricopeptide repeat domain"/>
    <property type="match status" value="1"/>
</dbReference>
<evidence type="ECO:0000313" key="2">
    <source>
        <dbReference type="Proteomes" id="UP001550603"/>
    </source>
</evidence>
<dbReference type="GO" id="GO:0003677">
    <property type="term" value="F:DNA binding"/>
    <property type="evidence" value="ECO:0007669"/>
    <property type="project" value="UniProtKB-KW"/>
</dbReference>
<keyword evidence="1" id="KW-0238">DNA-binding</keyword>
<gene>
    <name evidence="1" type="ORF">ABZ568_00305</name>
</gene>
<comment type="caution">
    <text evidence="1">The sequence shown here is derived from an EMBL/GenBank/DDBJ whole genome shotgun (WGS) entry which is preliminary data.</text>
</comment>
<keyword evidence="2" id="KW-1185">Reference proteome</keyword>
<sequence>MSTKPKPNTLLKLLCDRERLTYRKFNDRFTNAGMELFGQSPNNPTVGEPQFRRWTAGNLVGLPGADTCAVLERMFPQYTAEQLFAPPPNGIESQAPAYDLDLEERIRMTAREAHNHADATAGQSISDSTIEELRDQVVTLSRRYHRVPPVKTFDEADALRLEVEFHRDRTHSPVQLQALMVLNGQVAAIMSAACFDLGYLSHARSFARSAAKYGENSRFTPLRAFADGSLAYIAYHAGDRTEAVAKAERAITHGGLGDVGERRLRSIQARAYAHLGDIESARRAMLLSEDTGRDRVDELHDEIGGEFAFAQERLAMSNATTALIIGDSDMAETAGRRALALLEQKPQEAQSAHVRGGAAADVAMARLLANDVEGADEALRPVWEIPREQRTTGIVVRTAQIQRHLSRPTYHGAGAAVHLRQRIEDFNRFSPPYQIGPHVGLLAIEA</sequence>
<dbReference type="RefSeq" id="WP_359784198.1">
    <property type="nucleotide sequence ID" value="NZ_JBEYBN010000001.1"/>
</dbReference>
<dbReference type="InterPro" id="IPR011990">
    <property type="entry name" value="TPR-like_helical_dom_sf"/>
</dbReference>
<dbReference type="EMBL" id="JBEYBN010000001">
    <property type="protein sequence ID" value="MEU2264901.1"/>
    <property type="molecule type" value="Genomic_DNA"/>
</dbReference>